<feature type="domain" description="C2H2-type" evidence="14">
    <location>
        <begin position="402"/>
        <end position="429"/>
    </location>
</feature>
<dbReference type="OrthoDB" id="40579at2759"/>
<evidence type="ECO:0000256" key="10">
    <source>
        <dbReference type="ARBA" id="ARBA00023242"/>
    </source>
</evidence>
<dbReference type="PANTHER" id="PTHR23234:SF10">
    <property type="entry name" value="RIKEN CDNA 6720489N17 GENE-RELATED"/>
    <property type="match status" value="1"/>
</dbReference>
<feature type="domain" description="C2H2-type" evidence="14">
    <location>
        <begin position="315"/>
        <end position="342"/>
    </location>
</feature>
<dbReference type="SMART" id="SM00355">
    <property type="entry name" value="ZnF_C2H2"/>
    <property type="match status" value="12"/>
</dbReference>
<keyword evidence="10" id="KW-0539">Nucleus</keyword>
<comment type="subcellular location">
    <subcellularLocation>
        <location evidence="1">Nucleus</location>
    </subcellularLocation>
</comment>
<evidence type="ECO:0000256" key="13">
    <source>
        <dbReference type="SAM" id="MobiDB-lite"/>
    </source>
</evidence>
<evidence type="ECO:0000313" key="16">
    <source>
        <dbReference type="EMBL" id="CAH0581189.1"/>
    </source>
</evidence>
<feature type="compositionally biased region" description="Basic residues" evidence="13">
    <location>
        <begin position="211"/>
        <end position="224"/>
    </location>
</feature>
<dbReference type="FunFam" id="3.30.160.60:FF:000072">
    <property type="entry name" value="zinc finger protein 143 isoform X1"/>
    <property type="match status" value="1"/>
</dbReference>
<evidence type="ECO:0000256" key="11">
    <source>
        <dbReference type="PROSITE-ProRule" id="PRU00042"/>
    </source>
</evidence>
<evidence type="ECO:0000259" key="15">
    <source>
        <dbReference type="PROSITE" id="PS51915"/>
    </source>
</evidence>
<keyword evidence="8" id="KW-0238">DNA-binding</keyword>
<dbReference type="FunFam" id="3.30.160.60:FF:000624">
    <property type="entry name" value="zinc finger protein 697"/>
    <property type="match status" value="1"/>
</dbReference>
<dbReference type="InterPro" id="IPR012934">
    <property type="entry name" value="Znf_AD"/>
</dbReference>
<evidence type="ECO:0000256" key="8">
    <source>
        <dbReference type="ARBA" id="ARBA00023125"/>
    </source>
</evidence>
<evidence type="ECO:0000256" key="7">
    <source>
        <dbReference type="ARBA" id="ARBA00023015"/>
    </source>
</evidence>
<evidence type="ECO:0000256" key="2">
    <source>
        <dbReference type="ARBA" id="ARBA00006991"/>
    </source>
</evidence>
<dbReference type="GO" id="GO:0003677">
    <property type="term" value="F:DNA binding"/>
    <property type="evidence" value="ECO:0007669"/>
    <property type="project" value="UniProtKB-KW"/>
</dbReference>
<keyword evidence="7" id="KW-0805">Transcription regulation</keyword>
<dbReference type="FunFam" id="3.30.160.60:FF:000275">
    <property type="entry name" value="zinc finger protein 90 homolog"/>
    <property type="match status" value="1"/>
</dbReference>
<dbReference type="FunFam" id="3.30.160.60:FF:000325">
    <property type="entry name" value="ZFP90 zinc finger protein"/>
    <property type="match status" value="1"/>
</dbReference>
<feature type="domain" description="ZAD" evidence="15">
    <location>
        <begin position="45"/>
        <end position="120"/>
    </location>
</feature>
<sequence>MDSESVDQSVATKPDDGVKTEDFIEIEIPFNLYEYLSSQHCNVQNMCRICLSTQNEVLYPLLATKENDILAQMFIELTNIQLLAEDGLPTSICELCQTQMVHCYEFKTKCEKSNCMLKSLLKGDLFAKDEITDQNMIVKDEEVLENNNVNESESVNNDMKNNTEFVEDVQYLEDLSDGSDNDNLCIVQNENTKKRTNTRTFSNDSSSLLKRVPKRKRQGKTKERKGKQLSCLSCSKVFFKISAFQDHMRICHPNVNCPHICGQCSEPFNSEHDLEVHSVLHTKGNPWKCSNCPKEFTVRSTLRRHIQRHMQSKRYSCDICNKAFTEMYALRRHVRVHTGEHVEKKHVCHICDKRYSEAGLLAAHVARHVGLRPCECGACGKRFSSARLLASHTLVHDDAKPYVCRYCDKRFRHESTRNTHHRTHTGEKPYVCSTCGKSFIQNSNLTLHMRTHTGERPYACSQCDRRFTSGSSLKSHERIHSGERPYSCNICGKRFSRKNLSAHMRHHTGERPFECSVCPKKFANATRLRDHHRVHTGEKPFECAMCPLKFATKSQQIKHIKSHQTSKKKRPQENQEIFIVQSVEADPTAITDRVMFNKEHGELITVNEATAVESQDNEAKQELTLNIVQEVPIEVTGELVLHDDSHLKAELLVVDNSHNIYQEENKTELVVDNSQNEYEGHNNAELAVVDNSQNNYQEDNLKTGLLVVDNSHNEYQENNNTELLVVDNSQNEYQEDNLLNTNNVNIIENDVNYDGDVNLVTLNEGEVSISTSNLEGTTVKLYQLDQSLVQIHSAGGQVTISKITSKMTANF</sequence>
<dbReference type="PROSITE" id="PS00028">
    <property type="entry name" value="ZINC_FINGER_C2H2_1"/>
    <property type="match status" value="10"/>
</dbReference>
<dbReference type="PROSITE" id="PS50157">
    <property type="entry name" value="ZINC_FINGER_C2H2_2"/>
    <property type="match status" value="12"/>
</dbReference>
<protein>
    <submittedName>
        <fullName evidence="16">Uncharacterized protein</fullName>
    </submittedName>
</protein>
<dbReference type="InterPro" id="IPR036236">
    <property type="entry name" value="Znf_C2H2_sf"/>
</dbReference>
<dbReference type="PANTHER" id="PTHR23234">
    <property type="entry name" value="ZNF44 PROTEIN"/>
    <property type="match status" value="1"/>
</dbReference>
<comment type="similarity">
    <text evidence="2">Belongs to the krueppel C2H2-type zinc-finger protein family.</text>
</comment>
<feature type="domain" description="C2H2-type" evidence="14">
    <location>
        <begin position="346"/>
        <end position="373"/>
    </location>
</feature>
<reference evidence="16" key="1">
    <citation type="submission" date="2021-12" db="EMBL/GenBank/DDBJ databases">
        <authorList>
            <person name="King R."/>
        </authorList>
    </citation>
    <scope>NUCLEOTIDE SEQUENCE</scope>
</reference>
<evidence type="ECO:0000259" key="14">
    <source>
        <dbReference type="PROSITE" id="PS50157"/>
    </source>
</evidence>
<feature type="domain" description="C2H2-type" evidence="14">
    <location>
        <begin position="513"/>
        <end position="540"/>
    </location>
</feature>
<gene>
    <name evidence="16" type="ORF">CINC_LOCUS1429</name>
</gene>
<feature type="domain" description="C2H2-type" evidence="14">
    <location>
        <begin position="287"/>
        <end position="314"/>
    </location>
</feature>
<evidence type="ECO:0000256" key="12">
    <source>
        <dbReference type="PROSITE-ProRule" id="PRU01263"/>
    </source>
</evidence>
<dbReference type="Gene3D" id="3.30.160.60">
    <property type="entry name" value="Classic Zinc Finger"/>
    <property type="match status" value="10"/>
</dbReference>
<feature type="domain" description="C2H2-type" evidence="14">
    <location>
        <begin position="486"/>
        <end position="512"/>
    </location>
</feature>
<dbReference type="SUPFAM" id="SSF57667">
    <property type="entry name" value="beta-beta-alpha zinc fingers"/>
    <property type="match status" value="7"/>
</dbReference>
<keyword evidence="9" id="KW-0804">Transcription</keyword>
<feature type="binding site" evidence="12">
    <location>
        <position position="96"/>
    </location>
    <ligand>
        <name>Zn(2+)</name>
        <dbReference type="ChEBI" id="CHEBI:29105"/>
    </ligand>
</feature>
<dbReference type="Pfam" id="PF00096">
    <property type="entry name" value="zf-C2H2"/>
    <property type="match status" value="8"/>
</dbReference>
<dbReference type="FunFam" id="3.30.160.60:FF:000358">
    <property type="entry name" value="zinc finger protein 24"/>
    <property type="match status" value="1"/>
</dbReference>
<dbReference type="GO" id="GO:0008270">
    <property type="term" value="F:zinc ion binding"/>
    <property type="evidence" value="ECO:0007669"/>
    <property type="project" value="UniProtKB-UniRule"/>
</dbReference>
<feature type="binding site" evidence="12">
    <location>
        <position position="93"/>
    </location>
    <ligand>
        <name>Zn(2+)</name>
        <dbReference type="ChEBI" id="CHEBI:29105"/>
    </ligand>
</feature>
<dbReference type="Proteomes" id="UP001154114">
    <property type="component" value="Chromosome 11"/>
</dbReference>
<evidence type="ECO:0000256" key="5">
    <source>
        <dbReference type="ARBA" id="ARBA00022771"/>
    </source>
</evidence>
<feature type="binding site" evidence="12">
    <location>
        <position position="50"/>
    </location>
    <ligand>
        <name>Zn(2+)</name>
        <dbReference type="ChEBI" id="CHEBI:29105"/>
    </ligand>
</feature>
<evidence type="ECO:0000256" key="6">
    <source>
        <dbReference type="ARBA" id="ARBA00022833"/>
    </source>
</evidence>
<keyword evidence="17" id="KW-1185">Reference proteome</keyword>
<dbReference type="InterPro" id="IPR050758">
    <property type="entry name" value="Znf_C2H2-type"/>
</dbReference>
<evidence type="ECO:0000256" key="3">
    <source>
        <dbReference type="ARBA" id="ARBA00022723"/>
    </source>
</evidence>
<feature type="domain" description="C2H2-type" evidence="14">
    <location>
        <begin position="229"/>
        <end position="252"/>
    </location>
</feature>
<dbReference type="AlphaFoldDB" id="A0A9P0BM86"/>
<evidence type="ECO:0000256" key="9">
    <source>
        <dbReference type="ARBA" id="ARBA00023163"/>
    </source>
</evidence>
<feature type="region of interest" description="Disordered" evidence="13">
    <location>
        <begin position="196"/>
        <end position="224"/>
    </location>
</feature>
<feature type="domain" description="C2H2-type" evidence="14">
    <location>
        <begin position="541"/>
        <end position="568"/>
    </location>
</feature>
<keyword evidence="3 12" id="KW-0479">Metal-binding</keyword>
<keyword evidence="6 12" id="KW-0862">Zinc</keyword>
<dbReference type="EMBL" id="LR824014">
    <property type="protein sequence ID" value="CAH0581189.1"/>
    <property type="molecule type" value="Genomic_DNA"/>
</dbReference>
<dbReference type="FunFam" id="3.30.160.60:FF:001437">
    <property type="entry name" value="Zinc finger protein 594"/>
    <property type="match status" value="1"/>
</dbReference>
<dbReference type="GO" id="GO:0005634">
    <property type="term" value="C:nucleus"/>
    <property type="evidence" value="ECO:0007669"/>
    <property type="project" value="UniProtKB-SubCell"/>
</dbReference>
<evidence type="ECO:0000256" key="4">
    <source>
        <dbReference type="ARBA" id="ARBA00022737"/>
    </source>
</evidence>
<proteinExistence type="inferred from homology"/>
<evidence type="ECO:0000256" key="1">
    <source>
        <dbReference type="ARBA" id="ARBA00004123"/>
    </source>
</evidence>
<feature type="domain" description="C2H2-type" evidence="14">
    <location>
        <begin position="458"/>
        <end position="485"/>
    </location>
</feature>
<dbReference type="Pfam" id="PF07776">
    <property type="entry name" value="zf-AD"/>
    <property type="match status" value="1"/>
</dbReference>
<dbReference type="InterPro" id="IPR013087">
    <property type="entry name" value="Znf_C2H2_type"/>
</dbReference>
<dbReference type="PROSITE" id="PS51915">
    <property type="entry name" value="ZAD"/>
    <property type="match status" value="1"/>
</dbReference>
<keyword evidence="4" id="KW-0677">Repeat</keyword>
<dbReference type="Gene3D" id="3.40.1800.20">
    <property type="match status" value="1"/>
</dbReference>
<feature type="domain" description="C2H2-type" evidence="14">
    <location>
        <begin position="374"/>
        <end position="401"/>
    </location>
</feature>
<name>A0A9P0BM86_CHRIL</name>
<evidence type="ECO:0000313" key="17">
    <source>
        <dbReference type="Proteomes" id="UP001154114"/>
    </source>
</evidence>
<dbReference type="SMART" id="SM00868">
    <property type="entry name" value="zf-AD"/>
    <property type="match status" value="1"/>
</dbReference>
<organism evidence="16 17">
    <name type="scientific">Chrysodeixis includens</name>
    <name type="common">Soybean looper</name>
    <name type="synonym">Pseudoplusia includens</name>
    <dbReference type="NCBI Taxonomy" id="689277"/>
    <lineage>
        <taxon>Eukaryota</taxon>
        <taxon>Metazoa</taxon>
        <taxon>Ecdysozoa</taxon>
        <taxon>Arthropoda</taxon>
        <taxon>Hexapoda</taxon>
        <taxon>Insecta</taxon>
        <taxon>Pterygota</taxon>
        <taxon>Neoptera</taxon>
        <taxon>Endopterygota</taxon>
        <taxon>Lepidoptera</taxon>
        <taxon>Glossata</taxon>
        <taxon>Ditrysia</taxon>
        <taxon>Noctuoidea</taxon>
        <taxon>Noctuidae</taxon>
        <taxon>Plusiinae</taxon>
        <taxon>Chrysodeixis</taxon>
    </lineage>
</organism>
<dbReference type="SUPFAM" id="SSF57716">
    <property type="entry name" value="Glucocorticoid receptor-like (DNA-binding domain)"/>
    <property type="match status" value="1"/>
</dbReference>
<accession>A0A9P0BM86</accession>
<keyword evidence="5 11" id="KW-0863">Zinc-finger</keyword>
<feature type="binding site" evidence="12">
    <location>
        <position position="47"/>
    </location>
    <ligand>
        <name>Zn(2+)</name>
        <dbReference type="ChEBI" id="CHEBI:29105"/>
    </ligand>
</feature>
<feature type="domain" description="C2H2-type" evidence="14">
    <location>
        <begin position="259"/>
        <end position="286"/>
    </location>
</feature>
<feature type="domain" description="C2H2-type" evidence="14">
    <location>
        <begin position="430"/>
        <end position="457"/>
    </location>
</feature>